<gene>
    <name evidence="1" type="ORF">TVY486_0801820</name>
</gene>
<protein>
    <submittedName>
        <fullName evidence="1">Uncharacterized protein</fullName>
    </submittedName>
</protein>
<sequence>MARSHQSPQKRSYSCSKLPIPFHFTIHCITSQYRRCATTTEQYIRINYSSRTHTHTQREREREREREAQKTFYHCTFAINNRDLCSTVLQNNFISLLCSLSHIALLVPYFPLYTPSVCFLASLSFSARPLHYFFPFVFLFSPNIDSRDV</sequence>
<dbReference type="AlphaFoldDB" id="G0U0H5"/>
<proteinExistence type="predicted"/>
<name>G0U0H5_TRYVY</name>
<dbReference type="EMBL" id="HE573024">
    <property type="protein sequence ID" value="CCC49573.1"/>
    <property type="molecule type" value="Genomic_DNA"/>
</dbReference>
<evidence type="ECO:0000313" key="1">
    <source>
        <dbReference type="EMBL" id="CCC49573.1"/>
    </source>
</evidence>
<reference evidence="1" key="1">
    <citation type="journal article" date="2012" name="Proc. Natl. Acad. Sci. U.S.A.">
        <title>Antigenic diversity is generated by distinct evolutionary mechanisms in African trypanosome species.</title>
        <authorList>
            <person name="Jackson A.P."/>
            <person name="Berry A."/>
            <person name="Aslett M."/>
            <person name="Allison H.C."/>
            <person name="Burton P."/>
            <person name="Vavrova-Anderson J."/>
            <person name="Brown R."/>
            <person name="Browne H."/>
            <person name="Corton N."/>
            <person name="Hauser H."/>
            <person name="Gamble J."/>
            <person name="Gilderthorp R."/>
            <person name="Marcello L."/>
            <person name="McQuillan J."/>
            <person name="Otto T.D."/>
            <person name="Quail M.A."/>
            <person name="Sanders M.J."/>
            <person name="van Tonder A."/>
            <person name="Ginger M.L."/>
            <person name="Field M.C."/>
            <person name="Barry J.D."/>
            <person name="Hertz-Fowler C."/>
            <person name="Berriman M."/>
        </authorList>
    </citation>
    <scope>NUCLEOTIDE SEQUENCE</scope>
    <source>
        <strain evidence="1">Y486</strain>
    </source>
</reference>
<accession>G0U0H5</accession>
<organism evidence="1">
    <name type="scientific">Trypanosoma vivax (strain Y486)</name>
    <dbReference type="NCBI Taxonomy" id="1055687"/>
    <lineage>
        <taxon>Eukaryota</taxon>
        <taxon>Discoba</taxon>
        <taxon>Euglenozoa</taxon>
        <taxon>Kinetoplastea</taxon>
        <taxon>Metakinetoplastina</taxon>
        <taxon>Trypanosomatida</taxon>
        <taxon>Trypanosomatidae</taxon>
        <taxon>Trypanosoma</taxon>
        <taxon>Duttonella</taxon>
    </lineage>
</organism>